<dbReference type="InterPro" id="IPR007939">
    <property type="entry name" value="Cu-R_B_prcur"/>
</dbReference>
<feature type="signal peptide" evidence="2">
    <location>
        <begin position="1"/>
        <end position="21"/>
    </location>
</feature>
<sequence length="295" mass="32286">MKSFATASLTAVLAVAAPAFAQHDAHAHHVQDASPAQEAHAPAHVHHGESAHTDASQSPFPFPAPTAAERAAAFPADLEGMDMRGHMDDNPLVAVLRGDRLEHGNDNALGWDLRAGVGRNFDKLWLRSEGERRDGRLDHASTELFWSHATGPWWDRTLGVRYDSGGSATRDWLAIGVQGLAPYKIEFEAIGYVGASGRLAARVESEYEVLLTNRWILQPKLEANFYSRDDDENHVGKGLSDASVGLRLRYEFSPQLAPYAGYVWTRRFGGTADRAEAAGGDAGDRAWVAGIRFWF</sequence>
<comment type="caution">
    <text evidence="3">The sequence shown here is derived from an EMBL/GenBank/DDBJ whole genome shotgun (WGS) entry which is preliminary data.</text>
</comment>
<dbReference type="SUPFAM" id="SSF103515">
    <property type="entry name" value="Autotransporter"/>
    <property type="match status" value="1"/>
</dbReference>
<accession>A0ABV7URZ1</accession>
<name>A0ABV7URZ1_9GAMM</name>
<evidence type="ECO:0000256" key="1">
    <source>
        <dbReference type="SAM" id="MobiDB-lite"/>
    </source>
</evidence>
<gene>
    <name evidence="3" type="ORF">ACFOM9_05635</name>
</gene>
<dbReference type="InterPro" id="IPR036709">
    <property type="entry name" value="Autotransporte_beta_dom_sf"/>
</dbReference>
<dbReference type="RefSeq" id="WP_386707153.1">
    <property type="nucleotide sequence ID" value="NZ_JBHRYF010000001.1"/>
</dbReference>
<organism evidence="3 4">
    <name type="scientific">Luteimonas notoginsengisoli</name>
    <dbReference type="NCBI Taxonomy" id="1578200"/>
    <lineage>
        <taxon>Bacteria</taxon>
        <taxon>Pseudomonadati</taxon>
        <taxon>Pseudomonadota</taxon>
        <taxon>Gammaproteobacteria</taxon>
        <taxon>Lysobacterales</taxon>
        <taxon>Lysobacteraceae</taxon>
        <taxon>Luteimonas</taxon>
    </lineage>
</organism>
<evidence type="ECO:0000313" key="3">
    <source>
        <dbReference type="EMBL" id="MFC3659561.1"/>
    </source>
</evidence>
<keyword evidence="4" id="KW-1185">Reference proteome</keyword>
<feature type="region of interest" description="Disordered" evidence="1">
    <location>
        <begin position="25"/>
        <end position="64"/>
    </location>
</feature>
<proteinExistence type="predicted"/>
<dbReference type="Pfam" id="PF05275">
    <property type="entry name" value="CopB"/>
    <property type="match status" value="1"/>
</dbReference>
<reference evidence="4" key="1">
    <citation type="journal article" date="2019" name="Int. J. Syst. Evol. Microbiol.">
        <title>The Global Catalogue of Microorganisms (GCM) 10K type strain sequencing project: providing services to taxonomists for standard genome sequencing and annotation.</title>
        <authorList>
            <consortium name="The Broad Institute Genomics Platform"/>
            <consortium name="The Broad Institute Genome Sequencing Center for Infectious Disease"/>
            <person name="Wu L."/>
            <person name="Ma J."/>
        </authorList>
    </citation>
    <scope>NUCLEOTIDE SEQUENCE [LARGE SCALE GENOMIC DNA]</scope>
    <source>
        <strain evidence="4">KCTC 42211</strain>
    </source>
</reference>
<protein>
    <submittedName>
        <fullName evidence="3">Copper resistance protein B</fullName>
    </submittedName>
</protein>
<evidence type="ECO:0000313" key="4">
    <source>
        <dbReference type="Proteomes" id="UP001595724"/>
    </source>
</evidence>
<evidence type="ECO:0000256" key="2">
    <source>
        <dbReference type="SAM" id="SignalP"/>
    </source>
</evidence>
<feature type="chain" id="PRO_5046398527" evidence="2">
    <location>
        <begin position="22"/>
        <end position="295"/>
    </location>
</feature>
<keyword evidence="2" id="KW-0732">Signal</keyword>
<dbReference type="EMBL" id="JBHRYF010000001">
    <property type="protein sequence ID" value="MFC3659561.1"/>
    <property type="molecule type" value="Genomic_DNA"/>
</dbReference>
<dbReference type="Proteomes" id="UP001595724">
    <property type="component" value="Unassembled WGS sequence"/>
</dbReference>